<dbReference type="SUPFAM" id="SSF54285">
    <property type="entry name" value="MoaD/ThiS"/>
    <property type="match status" value="1"/>
</dbReference>
<dbReference type="EMBL" id="JBHTMN010000012">
    <property type="protein sequence ID" value="MFD1383954.1"/>
    <property type="molecule type" value="Genomic_DNA"/>
</dbReference>
<dbReference type="InterPro" id="IPR003749">
    <property type="entry name" value="ThiS/MoaD-like"/>
</dbReference>
<dbReference type="PANTHER" id="PTHR34472">
    <property type="entry name" value="SULFUR CARRIER PROTEIN THIS"/>
    <property type="match status" value="1"/>
</dbReference>
<dbReference type="InterPro" id="IPR010035">
    <property type="entry name" value="Thi_S"/>
</dbReference>
<dbReference type="CDD" id="cd00565">
    <property type="entry name" value="Ubl_ThiS"/>
    <property type="match status" value="1"/>
</dbReference>
<sequence length="65" mass="7355">MQLYVNDEPVQSDSVILSNLLECYVKADQRVAVAVNQNIVPRSRWSEFVLNENDRIDVFESIAGG</sequence>
<accession>A0ABW4B2E8</accession>
<dbReference type="RefSeq" id="WP_377367714.1">
    <property type="nucleotide sequence ID" value="NZ_JBHTMN010000012.1"/>
</dbReference>
<name>A0ABW4B2E8_9GAMM</name>
<gene>
    <name evidence="1" type="primary">thiS</name>
    <name evidence="1" type="ORF">ACFQ45_11265</name>
</gene>
<comment type="caution">
    <text evidence="1">The sequence shown here is derived from an EMBL/GenBank/DDBJ whole genome shotgun (WGS) entry which is preliminary data.</text>
</comment>
<dbReference type="Gene3D" id="3.10.20.30">
    <property type="match status" value="1"/>
</dbReference>
<proteinExistence type="predicted"/>
<reference evidence="2" key="1">
    <citation type="journal article" date="2019" name="Int. J. Syst. Evol. Microbiol.">
        <title>The Global Catalogue of Microorganisms (GCM) 10K type strain sequencing project: providing services to taxonomists for standard genome sequencing and annotation.</title>
        <authorList>
            <consortium name="The Broad Institute Genomics Platform"/>
            <consortium name="The Broad Institute Genome Sequencing Center for Infectious Disease"/>
            <person name="Wu L."/>
            <person name="Ma J."/>
        </authorList>
    </citation>
    <scope>NUCLEOTIDE SEQUENCE [LARGE SCALE GENOMIC DNA]</scope>
    <source>
        <strain evidence="2">JCM 30774</strain>
    </source>
</reference>
<dbReference type="Proteomes" id="UP001597059">
    <property type="component" value="Unassembled WGS sequence"/>
</dbReference>
<dbReference type="NCBIfam" id="TIGR01683">
    <property type="entry name" value="thiS"/>
    <property type="match status" value="1"/>
</dbReference>
<protein>
    <submittedName>
        <fullName evidence="1">Sulfur carrier protein ThiS</fullName>
    </submittedName>
</protein>
<dbReference type="InterPro" id="IPR016155">
    <property type="entry name" value="Mopterin_synth/thiamin_S_b"/>
</dbReference>
<evidence type="ECO:0000313" key="1">
    <source>
        <dbReference type="EMBL" id="MFD1383954.1"/>
    </source>
</evidence>
<evidence type="ECO:0000313" key="2">
    <source>
        <dbReference type="Proteomes" id="UP001597059"/>
    </source>
</evidence>
<organism evidence="1 2">
    <name type="scientific">Rhodanobacter aciditrophus</name>
    <dbReference type="NCBI Taxonomy" id="1623218"/>
    <lineage>
        <taxon>Bacteria</taxon>
        <taxon>Pseudomonadati</taxon>
        <taxon>Pseudomonadota</taxon>
        <taxon>Gammaproteobacteria</taxon>
        <taxon>Lysobacterales</taxon>
        <taxon>Rhodanobacteraceae</taxon>
        <taxon>Rhodanobacter</taxon>
    </lineage>
</organism>
<keyword evidence="2" id="KW-1185">Reference proteome</keyword>
<dbReference type="InterPro" id="IPR012675">
    <property type="entry name" value="Beta-grasp_dom_sf"/>
</dbReference>
<dbReference type="PANTHER" id="PTHR34472:SF1">
    <property type="entry name" value="SULFUR CARRIER PROTEIN THIS"/>
    <property type="match status" value="1"/>
</dbReference>
<dbReference type="Pfam" id="PF02597">
    <property type="entry name" value="ThiS"/>
    <property type="match status" value="1"/>
</dbReference>